<dbReference type="Proteomes" id="UP000537729">
    <property type="component" value="Unassembled WGS sequence"/>
</dbReference>
<dbReference type="EMBL" id="JAAQWG010000122">
    <property type="protein sequence ID" value="NMY13737.1"/>
    <property type="molecule type" value="Genomic_DNA"/>
</dbReference>
<name>A0A7Y1ADT5_PSEVE</name>
<sequence length="72" mass="7787">MQNKSLADQLKAHWARINSPESLALAEGLRASSGVPKVTIPPILPADGRVMVLEEVFDLPGLENTPIDDQPK</sequence>
<evidence type="ECO:0000313" key="1">
    <source>
        <dbReference type="EMBL" id="NMY13737.1"/>
    </source>
</evidence>
<dbReference type="AlphaFoldDB" id="A0A7Y1ADT5"/>
<comment type="caution">
    <text evidence="1">The sequence shown here is derived from an EMBL/GenBank/DDBJ whole genome shotgun (WGS) entry which is preliminary data.</text>
</comment>
<protein>
    <submittedName>
        <fullName evidence="1">Uncharacterized protein</fullName>
    </submittedName>
</protein>
<accession>A0A7Y1ADT5</accession>
<evidence type="ECO:0000313" key="2">
    <source>
        <dbReference type="Proteomes" id="UP000537729"/>
    </source>
</evidence>
<gene>
    <name evidence="1" type="ORF">HBO38_36125</name>
</gene>
<reference evidence="1 2" key="1">
    <citation type="journal article" date="2020" name="Front. Microbiol.">
        <title>Genetic Organization of the aprX-lipA2 Operon Affects the Proteolytic Potential of Pseudomonas Species in Milk.</title>
        <authorList>
            <person name="Maier C."/>
            <person name="Huptas C."/>
            <person name="von Neubeck M."/>
            <person name="Scherer S."/>
            <person name="Wenning M."/>
            <person name="Lucking G."/>
        </authorList>
    </citation>
    <scope>NUCLEOTIDE SEQUENCE [LARGE SCALE GENOMIC DNA]</scope>
    <source>
        <strain evidence="1 2">DSM 16272</strain>
    </source>
</reference>
<proteinExistence type="predicted"/>
<dbReference type="RefSeq" id="WP_169886718.1">
    <property type="nucleotide sequence ID" value="NZ_JAAQWG010000122.1"/>
</dbReference>
<organism evidence="1 2">
    <name type="scientific">Pseudomonas veronii</name>
    <dbReference type="NCBI Taxonomy" id="76761"/>
    <lineage>
        <taxon>Bacteria</taxon>
        <taxon>Pseudomonadati</taxon>
        <taxon>Pseudomonadota</taxon>
        <taxon>Gammaproteobacteria</taxon>
        <taxon>Pseudomonadales</taxon>
        <taxon>Pseudomonadaceae</taxon>
        <taxon>Pseudomonas</taxon>
    </lineage>
</organism>